<dbReference type="AlphaFoldDB" id="A0AA86TNN2"/>
<reference evidence="2 3" key="2">
    <citation type="submission" date="2024-07" db="EMBL/GenBank/DDBJ databases">
        <authorList>
            <person name="Akdeniz Z."/>
        </authorList>
    </citation>
    <scope>NUCLEOTIDE SEQUENCE [LARGE SCALE GENOMIC DNA]</scope>
</reference>
<name>A0AA86TNN2_9EUKA</name>
<dbReference type="EMBL" id="CATOUU010000276">
    <property type="protein sequence ID" value="CAI9923096.1"/>
    <property type="molecule type" value="Genomic_DNA"/>
</dbReference>
<dbReference type="Proteomes" id="UP001642409">
    <property type="component" value="Unassembled WGS sequence"/>
</dbReference>
<evidence type="ECO:0000313" key="1">
    <source>
        <dbReference type="EMBL" id="CAI9923096.1"/>
    </source>
</evidence>
<evidence type="ECO:0000313" key="2">
    <source>
        <dbReference type="EMBL" id="CAL6090902.1"/>
    </source>
</evidence>
<gene>
    <name evidence="1" type="ORF">HINF_LOCUS10741</name>
    <name evidence="2" type="ORF">HINF_LOCUS65531</name>
</gene>
<protein>
    <submittedName>
        <fullName evidence="2">Hypothetical_protein</fullName>
    </submittedName>
</protein>
<comment type="caution">
    <text evidence="1">The sequence shown here is derived from an EMBL/GenBank/DDBJ whole genome shotgun (WGS) entry which is preliminary data.</text>
</comment>
<sequence length="121" mass="12996">MLYNELANMRNCVVALGLAQIARLQKHGDACHTPCFRKFPPPIKNNISFEQNTVPVGPLQLTSSASDYSCDLAQASPISLQLGTRIDFTLGRKLSTTGEGRGVTPLSGTQPLALHCTSRAV</sequence>
<dbReference type="EMBL" id="CAXDID020000431">
    <property type="protein sequence ID" value="CAL6090902.1"/>
    <property type="molecule type" value="Genomic_DNA"/>
</dbReference>
<organism evidence="1">
    <name type="scientific">Hexamita inflata</name>
    <dbReference type="NCBI Taxonomy" id="28002"/>
    <lineage>
        <taxon>Eukaryota</taxon>
        <taxon>Metamonada</taxon>
        <taxon>Diplomonadida</taxon>
        <taxon>Hexamitidae</taxon>
        <taxon>Hexamitinae</taxon>
        <taxon>Hexamita</taxon>
    </lineage>
</organism>
<reference evidence="1" key="1">
    <citation type="submission" date="2023-06" db="EMBL/GenBank/DDBJ databases">
        <authorList>
            <person name="Kurt Z."/>
        </authorList>
    </citation>
    <scope>NUCLEOTIDE SEQUENCE</scope>
</reference>
<evidence type="ECO:0000313" key="3">
    <source>
        <dbReference type="Proteomes" id="UP001642409"/>
    </source>
</evidence>
<proteinExistence type="predicted"/>
<keyword evidence="3" id="KW-1185">Reference proteome</keyword>
<accession>A0AA86TNN2</accession>